<dbReference type="EMBL" id="CP041046">
    <property type="protein sequence ID" value="QDE41505.1"/>
    <property type="molecule type" value="Genomic_DNA"/>
</dbReference>
<dbReference type="InterPro" id="IPR014729">
    <property type="entry name" value="Rossmann-like_a/b/a_fold"/>
</dbReference>
<evidence type="ECO:0000259" key="2">
    <source>
        <dbReference type="Pfam" id="PF02698"/>
    </source>
</evidence>
<evidence type="ECO:0000313" key="3">
    <source>
        <dbReference type="EMBL" id="QDE41505.1"/>
    </source>
</evidence>
<dbReference type="PANTHER" id="PTHR30336:SF20">
    <property type="entry name" value="DUF218 DOMAIN-CONTAINING PROTEIN"/>
    <property type="match status" value="1"/>
</dbReference>
<keyword evidence="4" id="KW-1185">Reference proteome</keyword>
<proteinExistence type="predicted"/>
<evidence type="ECO:0000313" key="4">
    <source>
        <dbReference type="Proteomes" id="UP000316093"/>
    </source>
</evidence>
<dbReference type="PANTHER" id="PTHR30336">
    <property type="entry name" value="INNER MEMBRANE PROTEIN, PROBABLE PERMEASE"/>
    <property type="match status" value="1"/>
</dbReference>
<dbReference type="OrthoDB" id="5611936at2"/>
<dbReference type="CDD" id="cd06259">
    <property type="entry name" value="YdcF-like"/>
    <property type="match status" value="1"/>
</dbReference>
<name>A0A4Y5ZB63_9GAMM</name>
<keyword evidence="1" id="KW-0812">Transmembrane</keyword>
<dbReference type="Pfam" id="PF02698">
    <property type="entry name" value="DUF218"/>
    <property type="match status" value="1"/>
</dbReference>
<keyword evidence="1" id="KW-0472">Membrane</keyword>
<protein>
    <submittedName>
        <fullName evidence="3">YdcF family protein</fullName>
    </submittedName>
</protein>
<dbReference type="InterPro" id="IPR003848">
    <property type="entry name" value="DUF218"/>
</dbReference>
<dbReference type="InterPro" id="IPR051599">
    <property type="entry name" value="Cell_Envelope_Assoc"/>
</dbReference>
<dbReference type="Gene3D" id="3.40.50.620">
    <property type="entry name" value="HUPs"/>
    <property type="match status" value="1"/>
</dbReference>
<keyword evidence="1" id="KW-1133">Transmembrane helix</keyword>
<dbReference type="AlphaFoldDB" id="A0A4Y5ZB63"/>
<accession>A0A4Y5ZB63</accession>
<sequence>MRRGPWRYLGDGDILQAAAVTLLALIASLGVLYIAHFVRVWRVARGSATRLPVPHTLLVFGRRLVDGQPEADFIGRLTRARANAFDGLARQVLLLGGQSDGGTLSEAEAGRQWLEAAGWPAAVPLVLEQASVDSLENLRHARDLLGGEGHLPSVGLVTSRYHLARCLYLARRLAFDATPIAAEPDLEPGYRYVRRMALEAGYLMWIDTGWRWARLTGNQRVVARLS</sequence>
<reference evidence="3 4" key="1">
    <citation type="submission" date="2019-06" db="EMBL/GenBank/DDBJ databases">
        <title>A complete genome sequence for Luteibacter pinisoli MAH-14.</title>
        <authorList>
            <person name="Baltrus D.A."/>
        </authorList>
    </citation>
    <scope>NUCLEOTIDE SEQUENCE [LARGE SCALE GENOMIC DNA]</scope>
    <source>
        <strain evidence="3 4">MAH-14</strain>
    </source>
</reference>
<dbReference type="KEGG" id="lpy:FIV34_01595"/>
<organism evidence="3 4">
    <name type="scientific">Luteibacter pinisoli</name>
    <dbReference type="NCBI Taxonomy" id="2589080"/>
    <lineage>
        <taxon>Bacteria</taxon>
        <taxon>Pseudomonadati</taxon>
        <taxon>Pseudomonadota</taxon>
        <taxon>Gammaproteobacteria</taxon>
        <taxon>Lysobacterales</taxon>
        <taxon>Rhodanobacteraceae</taxon>
        <taxon>Luteibacter</taxon>
    </lineage>
</organism>
<evidence type="ECO:0000256" key="1">
    <source>
        <dbReference type="SAM" id="Phobius"/>
    </source>
</evidence>
<dbReference type="Proteomes" id="UP000316093">
    <property type="component" value="Chromosome"/>
</dbReference>
<gene>
    <name evidence="3" type="ORF">FIV34_01595</name>
</gene>
<feature type="domain" description="DUF218" evidence="2">
    <location>
        <begin position="59"/>
        <end position="188"/>
    </location>
</feature>
<feature type="transmembrane region" description="Helical" evidence="1">
    <location>
        <begin position="14"/>
        <end position="35"/>
    </location>
</feature>
<dbReference type="GO" id="GO:0005886">
    <property type="term" value="C:plasma membrane"/>
    <property type="evidence" value="ECO:0007669"/>
    <property type="project" value="TreeGrafter"/>
</dbReference>